<dbReference type="PANTHER" id="PTHR43798:SF33">
    <property type="entry name" value="HYDROLASE, PUTATIVE (AFU_ORTHOLOGUE AFUA_2G14860)-RELATED"/>
    <property type="match status" value="1"/>
</dbReference>
<dbReference type="EMBL" id="WBOS01000003">
    <property type="protein sequence ID" value="KAB2336588.1"/>
    <property type="molecule type" value="Genomic_DNA"/>
</dbReference>
<evidence type="ECO:0000313" key="3">
    <source>
        <dbReference type="Proteomes" id="UP000481030"/>
    </source>
</evidence>
<dbReference type="SUPFAM" id="SSF53474">
    <property type="entry name" value="alpha/beta-Hydrolases"/>
    <property type="match status" value="1"/>
</dbReference>
<evidence type="ECO:0000313" key="2">
    <source>
        <dbReference type="EMBL" id="KAB2336588.1"/>
    </source>
</evidence>
<name>A0A6L3V5Y9_9BACI</name>
<dbReference type="Proteomes" id="UP000481030">
    <property type="component" value="Unassembled WGS sequence"/>
</dbReference>
<evidence type="ECO:0000259" key="1">
    <source>
        <dbReference type="Pfam" id="PF12697"/>
    </source>
</evidence>
<keyword evidence="2" id="KW-0378">Hydrolase</keyword>
<accession>A0A6L3V5Y9</accession>
<feature type="domain" description="AB hydrolase-1" evidence="1">
    <location>
        <begin position="38"/>
        <end position="277"/>
    </location>
</feature>
<gene>
    <name evidence="2" type="ORF">F7731_09485</name>
</gene>
<dbReference type="InterPro" id="IPR000073">
    <property type="entry name" value="AB_hydrolase_1"/>
</dbReference>
<dbReference type="OrthoDB" id="63519at2"/>
<dbReference type="RefSeq" id="WP_151534542.1">
    <property type="nucleotide sequence ID" value="NZ_WBOS01000003.1"/>
</dbReference>
<comment type="caution">
    <text evidence="2">The sequence shown here is derived from an EMBL/GenBank/DDBJ whole genome shotgun (WGS) entry which is preliminary data.</text>
</comment>
<proteinExistence type="predicted"/>
<dbReference type="PANTHER" id="PTHR43798">
    <property type="entry name" value="MONOACYLGLYCEROL LIPASE"/>
    <property type="match status" value="1"/>
</dbReference>
<dbReference type="Pfam" id="PF12697">
    <property type="entry name" value="Abhydrolase_6"/>
    <property type="match status" value="1"/>
</dbReference>
<keyword evidence="3" id="KW-1185">Reference proteome</keyword>
<protein>
    <submittedName>
        <fullName evidence="2">Alpha/beta hydrolase</fullName>
    </submittedName>
</protein>
<dbReference type="AlphaFoldDB" id="A0A6L3V5Y9"/>
<sequence length="286" mass="32394">MSNISKSTYQIDTFTQSTLTSQDGTVISYQSIGQGPSLILIHGALNDSRDLSKLAQELSDSFTVHIIDRRGRGMSGPQGSEYSINKECEDIQALQKVTGAIYVFGHSYGGLVALETARTFQSFTKIALYEPGVSKSSLSTDWDWILQYEKAMNQKDFREAFTSFVRGAGHSPLTRMPNWYAKLILRMVIRGDHWIKIKELLPSNLCEHREVKRLEGTYTNYQIINANLLLVSGEKSPETVHHMIRILSRTIPKTQTLILPKLHHLSPCNEHNPIEVARHIKQYFLS</sequence>
<dbReference type="GO" id="GO:0016020">
    <property type="term" value="C:membrane"/>
    <property type="evidence" value="ECO:0007669"/>
    <property type="project" value="TreeGrafter"/>
</dbReference>
<dbReference type="InterPro" id="IPR029058">
    <property type="entry name" value="AB_hydrolase_fold"/>
</dbReference>
<organism evidence="2 3">
    <name type="scientific">Cytobacillus depressus</name>
    <dbReference type="NCBI Taxonomy" id="1602942"/>
    <lineage>
        <taxon>Bacteria</taxon>
        <taxon>Bacillati</taxon>
        <taxon>Bacillota</taxon>
        <taxon>Bacilli</taxon>
        <taxon>Bacillales</taxon>
        <taxon>Bacillaceae</taxon>
        <taxon>Cytobacillus</taxon>
    </lineage>
</organism>
<dbReference type="GO" id="GO:0016787">
    <property type="term" value="F:hydrolase activity"/>
    <property type="evidence" value="ECO:0007669"/>
    <property type="project" value="UniProtKB-KW"/>
</dbReference>
<dbReference type="Gene3D" id="3.40.50.1820">
    <property type="entry name" value="alpha/beta hydrolase"/>
    <property type="match status" value="1"/>
</dbReference>
<dbReference type="InterPro" id="IPR050266">
    <property type="entry name" value="AB_hydrolase_sf"/>
</dbReference>
<reference evidence="2 3" key="1">
    <citation type="journal article" date="2016" name="Antonie Van Leeuwenhoek">
        <title>Bacillus depressus sp. nov., isolated from soil of a sunflower field.</title>
        <authorList>
            <person name="Wei X."/>
            <person name="Xin D."/>
            <person name="Xin Y."/>
            <person name="Zhang H."/>
            <person name="Wang T."/>
            <person name="Zhang J."/>
        </authorList>
    </citation>
    <scope>NUCLEOTIDE SEQUENCE [LARGE SCALE GENOMIC DNA]</scope>
    <source>
        <strain evidence="2 3">BZ1</strain>
    </source>
</reference>